<sequence>MRVIRRWASPVSRTVAGSSISYDAGGNTTALAGESFADDQANRHVSSQHGDWTRVLYGRDAADRRGG</sequence>
<protein>
    <submittedName>
        <fullName evidence="1">Uncharacterized protein</fullName>
    </submittedName>
</protein>
<evidence type="ECO:0000313" key="1">
    <source>
        <dbReference type="EMBL" id="GIG39548.1"/>
    </source>
</evidence>
<comment type="caution">
    <text evidence="1">The sequence shown here is derived from an EMBL/GenBank/DDBJ whole genome shotgun (WGS) entry which is preliminary data.</text>
</comment>
<reference evidence="1 2" key="1">
    <citation type="submission" date="2021-01" db="EMBL/GenBank/DDBJ databases">
        <title>Whole genome shotgun sequence of Cellulomonas phragmiteti NBRC 110785.</title>
        <authorList>
            <person name="Komaki H."/>
            <person name="Tamura T."/>
        </authorList>
    </citation>
    <scope>NUCLEOTIDE SEQUENCE [LARGE SCALE GENOMIC DNA]</scope>
    <source>
        <strain evidence="1 2">NBRC 110785</strain>
    </source>
</reference>
<organism evidence="1 2">
    <name type="scientific">Cellulomonas phragmiteti</name>
    <dbReference type="NCBI Taxonomy" id="478780"/>
    <lineage>
        <taxon>Bacteria</taxon>
        <taxon>Bacillati</taxon>
        <taxon>Actinomycetota</taxon>
        <taxon>Actinomycetes</taxon>
        <taxon>Micrococcales</taxon>
        <taxon>Cellulomonadaceae</taxon>
        <taxon>Cellulomonas</taxon>
    </lineage>
</organism>
<name>A0ABQ4DJL5_9CELL</name>
<gene>
    <name evidence="1" type="ORF">Cph01nite_13100</name>
</gene>
<accession>A0ABQ4DJL5</accession>
<dbReference type="EMBL" id="BONP01000006">
    <property type="protein sequence ID" value="GIG39548.1"/>
    <property type="molecule type" value="Genomic_DNA"/>
</dbReference>
<proteinExistence type="predicted"/>
<evidence type="ECO:0000313" key="2">
    <source>
        <dbReference type="Proteomes" id="UP000614741"/>
    </source>
</evidence>
<keyword evidence="2" id="KW-1185">Reference proteome</keyword>
<dbReference type="Proteomes" id="UP000614741">
    <property type="component" value="Unassembled WGS sequence"/>
</dbReference>